<dbReference type="STRING" id="1127696.HMPREF9134_01346"/>
<feature type="active site" description="Nucleophile" evidence="8">
    <location>
        <position position="32"/>
    </location>
</feature>
<evidence type="ECO:0000313" key="11">
    <source>
        <dbReference type="EMBL" id="EKY00609.1"/>
    </source>
</evidence>
<dbReference type="eggNOG" id="COG3118">
    <property type="taxonomic scope" value="Bacteria"/>
</dbReference>
<dbReference type="PIRSF" id="PIRSF000077">
    <property type="entry name" value="Thioredoxin"/>
    <property type="match status" value="1"/>
</dbReference>
<dbReference type="GO" id="GO:0005829">
    <property type="term" value="C:cytosol"/>
    <property type="evidence" value="ECO:0007669"/>
    <property type="project" value="TreeGrafter"/>
</dbReference>
<dbReference type="Gene3D" id="3.40.30.10">
    <property type="entry name" value="Glutaredoxin"/>
    <property type="match status" value="1"/>
</dbReference>
<dbReference type="GO" id="GO:0045454">
    <property type="term" value="P:cell redox homeostasis"/>
    <property type="evidence" value="ECO:0007669"/>
    <property type="project" value="TreeGrafter"/>
</dbReference>
<dbReference type="RefSeq" id="WP_005467424.1">
    <property type="nucleotide sequence ID" value="NZ_KB291032.1"/>
</dbReference>
<evidence type="ECO:0000256" key="2">
    <source>
        <dbReference type="ARBA" id="ARBA00022448"/>
    </source>
</evidence>
<dbReference type="FunFam" id="3.40.30.10:FF:000001">
    <property type="entry name" value="Thioredoxin"/>
    <property type="match status" value="1"/>
</dbReference>
<dbReference type="CDD" id="cd02947">
    <property type="entry name" value="TRX_family"/>
    <property type="match status" value="1"/>
</dbReference>
<evidence type="ECO:0000256" key="6">
    <source>
        <dbReference type="NCBIfam" id="TIGR01068"/>
    </source>
</evidence>
<dbReference type="InterPro" id="IPR005746">
    <property type="entry name" value="Thioredoxin"/>
</dbReference>
<proteinExistence type="inferred from homology"/>
<dbReference type="PRINTS" id="PR00421">
    <property type="entry name" value="THIOREDOXIN"/>
</dbReference>
<comment type="similarity">
    <text evidence="1 7">Belongs to the thioredoxin family.</text>
</comment>
<feature type="active site" description="Nucleophile" evidence="8">
    <location>
        <position position="29"/>
    </location>
</feature>
<comment type="caution">
    <text evidence="11">The sequence shown here is derived from an EMBL/GenBank/DDBJ whole genome shotgun (WGS) entry which is preliminary data.</text>
</comment>
<dbReference type="InterPro" id="IPR036249">
    <property type="entry name" value="Thioredoxin-like_sf"/>
</dbReference>
<dbReference type="PROSITE" id="PS00194">
    <property type="entry name" value="THIOREDOXIN_1"/>
    <property type="match status" value="1"/>
</dbReference>
<evidence type="ECO:0000256" key="7">
    <source>
        <dbReference type="PIRNR" id="PIRNR000077"/>
    </source>
</evidence>
<dbReference type="GO" id="GO:0015035">
    <property type="term" value="F:protein-disulfide reductase activity"/>
    <property type="evidence" value="ECO:0007669"/>
    <property type="project" value="UniProtKB-UniRule"/>
</dbReference>
<evidence type="ECO:0000256" key="1">
    <source>
        <dbReference type="ARBA" id="ARBA00008987"/>
    </source>
</evidence>
<keyword evidence="3" id="KW-0249">Electron transport</keyword>
<keyword evidence="4 9" id="KW-1015">Disulfide bond</keyword>
<gene>
    <name evidence="11" type="ORF">HMPREF9134_01346</name>
</gene>
<keyword evidence="2" id="KW-0813">Transport</keyword>
<dbReference type="SUPFAM" id="SSF52833">
    <property type="entry name" value="Thioredoxin-like"/>
    <property type="match status" value="1"/>
</dbReference>
<dbReference type="InterPro" id="IPR013766">
    <property type="entry name" value="Thioredoxin_domain"/>
</dbReference>
<feature type="site" description="Deprotonates C-terminal active site Cys" evidence="8">
    <location>
        <position position="23"/>
    </location>
</feature>
<dbReference type="HOGENOM" id="CLU_090389_10_1_10"/>
<dbReference type="NCBIfam" id="TIGR01068">
    <property type="entry name" value="thioredoxin"/>
    <property type="match status" value="1"/>
</dbReference>
<evidence type="ECO:0000256" key="5">
    <source>
        <dbReference type="ARBA" id="ARBA00023284"/>
    </source>
</evidence>
<dbReference type="InterPro" id="IPR017937">
    <property type="entry name" value="Thioredoxin_CS"/>
</dbReference>
<evidence type="ECO:0000256" key="8">
    <source>
        <dbReference type="PIRSR" id="PIRSR000077-1"/>
    </source>
</evidence>
<dbReference type="PANTHER" id="PTHR45663:SF11">
    <property type="entry name" value="GEO12009P1"/>
    <property type="match status" value="1"/>
</dbReference>
<evidence type="ECO:0000256" key="4">
    <source>
        <dbReference type="ARBA" id="ARBA00023157"/>
    </source>
</evidence>
<dbReference type="AlphaFoldDB" id="L1NAQ6"/>
<sequence>MALEINSQNFETLIADGKPVVVDFWATWCGPCQMVGPFIEQLAQEYEGRVTIGKCDVDKDEELPSRFSVRNIPTILFIKNGEVAKKLVGAQSIDVLRKAVEELL</sequence>
<protein>
    <recommendedName>
        <fullName evidence="6 7">Thioredoxin</fullName>
    </recommendedName>
</protein>
<evidence type="ECO:0000259" key="10">
    <source>
        <dbReference type="PROSITE" id="PS51352"/>
    </source>
</evidence>
<name>L1NAQ6_9PORP</name>
<evidence type="ECO:0000256" key="9">
    <source>
        <dbReference type="PIRSR" id="PIRSR000077-4"/>
    </source>
</evidence>
<dbReference type="PROSITE" id="PS51352">
    <property type="entry name" value="THIOREDOXIN_2"/>
    <property type="match status" value="1"/>
</dbReference>
<reference evidence="11 12" key="1">
    <citation type="submission" date="2012-05" db="EMBL/GenBank/DDBJ databases">
        <authorList>
            <person name="Weinstock G."/>
            <person name="Sodergren E."/>
            <person name="Lobos E.A."/>
            <person name="Fulton L."/>
            <person name="Fulton R."/>
            <person name="Courtney L."/>
            <person name="Fronick C."/>
            <person name="O'Laughlin M."/>
            <person name="Godfrey J."/>
            <person name="Wilson R.M."/>
            <person name="Miner T."/>
            <person name="Farmer C."/>
            <person name="Delehaunty K."/>
            <person name="Cordes M."/>
            <person name="Minx P."/>
            <person name="Tomlinson C."/>
            <person name="Chen J."/>
            <person name="Wollam A."/>
            <person name="Pepin K.H."/>
            <person name="Bhonagiri V."/>
            <person name="Zhang X."/>
            <person name="Suruliraj S."/>
            <person name="Warren W."/>
            <person name="Mitreva M."/>
            <person name="Mardis E.R."/>
            <person name="Wilson R.K."/>
        </authorList>
    </citation>
    <scope>NUCLEOTIDE SEQUENCE [LARGE SCALE GENOMIC DNA]</scope>
    <source>
        <strain evidence="11 12">F0037</strain>
    </source>
</reference>
<feature type="disulfide bond" description="Redox-active" evidence="9">
    <location>
        <begin position="29"/>
        <end position="32"/>
    </location>
</feature>
<evidence type="ECO:0000313" key="12">
    <source>
        <dbReference type="Proteomes" id="UP000010408"/>
    </source>
</evidence>
<evidence type="ECO:0000256" key="3">
    <source>
        <dbReference type="ARBA" id="ARBA00022982"/>
    </source>
</evidence>
<feature type="site" description="Contributes to redox potential value" evidence="8">
    <location>
        <position position="31"/>
    </location>
</feature>
<feature type="domain" description="Thioredoxin" evidence="10">
    <location>
        <begin position="1"/>
        <end position="104"/>
    </location>
</feature>
<dbReference type="EMBL" id="AMEQ01000037">
    <property type="protein sequence ID" value="EKY00609.1"/>
    <property type="molecule type" value="Genomic_DNA"/>
</dbReference>
<dbReference type="PATRIC" id="fig|1127696.3.peg.1215"/>
<feature type="site" description="Contributes to redox potential value" evidence="8">
    <location>
        <position position="30"/>
    </location>
</feature>
<organism evidence="11 12">
    <name type="scientific">Porphyromonas catoniae F0037</name>
    <dbReference type="NCBI Taxonomy" id="1127696"/>
    <lineage>
        <taxon>Bacteria</taxon>
        <taxon>Pseudomonadati</taxon>
        <taxon>Bacteroidota</taxon>
        <taxon>Bacteroidia</taxon>
        <taxon>Bacteroidales</taxon>
        <taxon>Porphyromonadaceae</taxon>
        <taxon>Porphyromonas</taxon>
    </lineage>
</organism>
<dbReference type="Proteomes" id="UP000010408">
    <property type="component" value="Unassembled WGS sequence"/>
</dbReference>
<dbReference type="PANTHER" id="PTHR45663">
    <property type="entry name" value="GEO12009P1"/>
    <property type="match status" value="1"/>
</dbReference>
<dbReference type="Pfam" id="PF00085">
    <property type="entry name" value="Thioredoxin"/>
    <property type="match status" value="1"/>
</dbReference>
<keyword evidence="5 9" id="KW-0676">Redox-active center</keyword>
<accession>L1NAQ6</accession>